<accession>V4LXR0</accession>
<dbReference type="EMBL" id="KI517384">
    <property type="protein sequence ID" value="ESQ55470.1"/>
    <property type="molecule type" value="Genomic_DNA"/>
</dbReference>
<dbReference type="Pfam" id="PF00931">
    <property type="entry name" value="NB-ARC"/>
    <property type="match status" value="1"/>
</dbReference>
<evidence type="ECO:0000313" key="4">
    <source>
        <dbReference type="Proteomes" id="UP000030689"/>
    </source>
</evidence>
<feature type="compositionally biased region" description="Polar residues" evidence="1">
    <location>
        <begin position="1"/>
        <end position="16"/>
    </location>
</feature>
<dbReference type="GO" id="GO:0043531">
    <property type="term" value="F:ADP binding"/>
    <property type="evidence" value="ECO:0007669"/>
    <property type="project" value="InterPro"/>
</dbReference>
<protein>
    <recommendedName>
        <fullName evidence="2">NB-ARC domain-containing protein</fullName>
    </recommendedName>
</protein>
<dbReference type="eggNOG" id="ENOG502RPBY">
    <property type="taxonomic scope" value="Eukaryota"/>
</dbReference>
<evidence type="ECO:0000313" key="3">
    <source>
        <dbReference type="EMBL" id="ESQ55470.1"/>
    </source>
</evidence>
<dbReference type="InterPro" id="IPR027417">
    <property type="entry name" value="P-loop_NTPase"/>
</dbReference>
<gene>
    <name evidence="3" type="ORF">EUTSA_v10025864mg</name>
</gene>
<dbReference type="OMA" id="YLPRIWV"/>
<evidence type="ECO:0000256" key="1">
    <source>
        <dbReference type="SAM" id="MobiDB-lite"/>
    </source>
</evidence>
<dbReference type="KEGG" id="eus:EUTSA_v10025864mg"/>
<dbReference type="PANTHER" id="PTHR23155:SF1205">
    <property type="entry name" value="DISEASE RESISTANCE PROTEIN RPM1"/>
    <property type="match status" value="1"/>
</dbReference>
<feature type="compositionally biased region" description="Basic and acidic residues" evidence="1">
    <location>
        <begin position="131"/>
        <end position="143"/>
    </location>
</feature>
<dbReference type="Proteomes" id="UP000030689">
    <property type="component" value="Unassembled WGS sequence"/>
</dbReference>
<dbReference type="SUPFAM" id="SSF52540">
    <property type="entry name" value="P-loop containing nucleoside triphosphate hydrolases"/>
    <property type="match status" value="1"/>
</dbReference>
<reference evidence="3 4" key="1">
    <citation type="journal article" date="2013" name="Front. Plant Sci.">
        <title>The Reference Genome of the Halophytic Plant Eutrema salsugineum.</title>
        <authorList>
            <person name="Yang R."/>
            <person name="Jarvis D.E."/>
            <person name="Chen H."/>
            <person name="Beilstein M.A."/>
            <person name="Grimwood J."/>
            <person name="Jenkins J."/>
            <person name="Shu S."/>
            <person name="Prochnik S."/>
            <person name="Xin M."/>
            <person name="Ma C."/>
            <person name="Schmutz J."/>
            <person name="Wing R.A."/>
            <person name="Mitchell-Olds T."/>
            <person name="Schumaker K.S."/>
            <person name="Wang X."/>
        </authorList>
    </citation>
    <scope>NUCLEOTIDE SEQUENCE [LARGE SCALE GENOMIC DNA]</scope>
</reference>
<dbReference type="InterPro" id="IPR044974">
    <property type="entry name" value="Disease_R_plants"/>
</dbReference>
<dbReference type="STRING" id="72664.V4LXR0"/>
<feature type="domain" description="NB-ARC" evidence="2">
    <location>
        <begin position="47"/>
        <end position="235"/>
    </location>
</feature>
<dbReference type="Gene3D" id="3.40.50.300">
    <property type="entry name" value="P-loop containing nucleotide triphosphate hydrolases"/>
    <property type="match status" value="1"/>
</dbReference>
<dbReference type="Gramene" id="ESQ55470">
    <property type="protein sequence ID" value="ESQ55470"/>
    <property type="gene ID" value="EUTSA_v10025864mg"/>
</dbReference>
<dbReference type="GO" id="GO:0098542">
    <property type="term" value="P:defense response to other organism"/>
    <property type="evidence" value="ECO:0007669"/>
    <property type="project" value="TreeGrafter"/>
</dbReference>
<evidence type="ECO:0000259" key="2">
    <source>
        <dbReference type="Pfam" id="PF00931"/>
    </source>
</evidence>
<feature type="region of interest" description="Disordered" evidence="1">
    <location>
        <begin position="1"/>
        <end position="22"/>
    </location>
</feature>
<sequence length="296" mass="34028">MSTHGDSSATRNSSSKEGLPKVNHVETKSELQDLNIHGFINEALFLKNFLLKRKESEEFKTLAIVGKYGVGKTTLCQSVFNDEDVKRAYLPRIWVSMYSKETREDEDSKIAVVKRILRSLGVEDEMFERIKTDAEEEKRGKDEAGEESEETVKEKELSRLLHTLNSILMWKKYLIVLDDVCEDNEWNQRLDGGEVEQEKWHLSCGFPKGFGGRVIVTSRDERLAKKIVGEEENLQRLFPRSDAESVWEIYYDAAKTRVMVNPRYPGRFKQELMDKSCGVPLAARMLAKIDPEKVDA</sequence>
<dbReference type="InterPro" id="IPR002182">
    <property type="entry name" value="NB-ARC"/>
</dbReference>
<dbReference type="PANTHER" id="PTHR23155">
    <property type="entry name" value="DISEASE RESISTANCE PROTEIN RP"/>
    <property type="match status" value="1"/>
</dbReference>
<organism evidence="3 4">
    <name type="scientific">Eutrema salsugineum</name>
    <name type="common">Saltwater cress</name>
    <name type="synonym">Sisymbrium salsugineum</name>
    <dbReference type="NCBI Taxonomy" id="72664"/>
    <lineage>
        <taxon>Eukaryota</taxon>
        <taxon>Viridiplantae</taxon>
        <taxon>Streptophyta</taxon>
        <taxon>Embryophyta</taxon>
        <taxon>Tracheophyta</taxon>
        <taxon>Spermatophyta</taxon>
        <taxon>Magnoliopsida</taxon>
        <taxon>eudicotyledons</taxon>
        <taxon>Gunneridae</taxon>
        <taxon>Pentapetalae</taxon>
        <taxon>rosids</taxon>
        <taxon>malvids</taxon>
        <taxon>Brassicales</taxon>
        <taxon>Brassicaceae</taxon>
        <taxon>Eutremeae</taxon>
        <taxon>Eutrema</taxon>
    </lineage>
</organism>
<keyword evidence="4" id="KW-1185">Reference proteome</keyword>
<proteinExistence type="predicted"/>
<feature type="region of interest" description="Disordered" evidence="1">
    <location>
        <begin position="131"/>
        <end position="152"/>
    </location>
</feature>
<dbReference type="AlphaFoldDB" id="V4LXR0"/>
<name>V4LXR0_EUTSA</name>